<reference evidence="7" key="1">
    <citation type="submission" date="2023-10" db="EMBL/GenBank/DDBJ databases">
        <authorList>
            <person name="Chen Y."/>
            <person name="Shah S."/>
            <person name="Dougan E. K."/>
            <person name="Thang M."/>
            <person name="Chan C."/>
        </authorList>
    </citation>
    <scope>NUCLEOTIDE SEQUENCE [LARGE SCALE GENOMIC DNA]</scope>
</reference>
<evidence type="ECO:0000256" key="4">
    <source>
        <dbReference type="SAM" id="Coils"/>
    </source>
</evidence>
<feature type="repeat" description="ANK" evidence="3">
    <location>
        <begin position="744"/>
        <end position="776"/>
    </location>
</feature>
<keyword evidence="6" id="KW-0732">Signal</keyword>
<feature type="repeat" description="ANK" evidence="3">
    <location>
        <begin position="777"/>
        <end position="809"/>
    </location>
</feature>
<feature type="compositionally biased region" description="Polar residues" evidence="5">
    <location>
        <begin position="304"/>
        <end position="328"/>
    </location>
</feature>
<evidence type="ECO:0000256" key="5">
    <source>
        <dbReference type="SAM" id="MobiDB-lite"/>
    </source>
</evidence>
<evidence type="ECO:0000256" key="1">
    <source>
        <dbReference type="ARBA" id="ARBA00022737"/>
    </source>
</evidence>
<organism evidence="7 8">
    <name type="scientific">Prorocentrum cordatum</name>
    <dbReference type="NCBI Taxonomy" id="2364126"/>
    <lineage>
        <taxon>Eukaryota</taxon>
        <taxon>Sar</taxon>
        <taxon>Alveolata</taxon>
        <taxon>Dinophyceae</taxon>
        <taxon>Prorocentrales</taxon>
        <taxon>Prorocentraceae</taxon>
        <taxon>Prorocentrum</taxon>
    </lineage>
</organism>
<evidence type="ECO:0000256" key="6">
    <source>
        <dbReference type="SAM" id="SignalP"/>
    </source>
</evidence>
<evidence type="ECO:0000256" key="3">
    <source>
        <dbReference type="PROSITE-ProRule" id="PRU00023"/>
    </source>
</evidence>
<dbReference type="PROSITE" id="PS50088">
    <property type="entry name" value="ANK_REPEAT"/>
    <property type="match status" value="4"/>
</dbReference>
<keyword evidence="4" id="KW-0175">Coiled coil</keyword>
<dbReference type="InterPro" id="IPR036770">
    <property type="entry name" value="Ankyrin_rpt-contain_sf"/>
</dbReference>
<dbReference type="PANTHER" id="PTHR24193:SF121">
    <property type="entry name" value="ADA2A-CONTAINING COMPLEX COMPONENT 3, ISOFORM D"/>
    <property type="match status" value="1"/>
</dbReference>
<feature type="repeat" description="ANK" evidence="3">
    <location>
        <begin position="89"/>
        <end position="121"/>
    </location>
</feature>
<feature type="coiled-coil region" evidence="4">
    <location>
        <begin position="330"/>
        <end position="357"/>
    </location>
</feature>
<accession>A0ABN9VSA2</accession>
<proteinExistence type="predicted"/>
<dbReference type="SMART" id="SM00248">
    <property type="entry name" value="ANK"/>
    <property type="match status" value="9"/>
</dbReference>
<evidence type="ECO:0000313" key="8">
    <source>
        <dbReference type="Proteomes" id="UP001189429"/>
    </source>
</evidence>
<feature type="repeat" description="ANK" evidence="3">
    <location>
        <begin position="56"/>
        <end position="88"/>
    </location>
</feature>
<dbReference type="PANTHER" id="PTHR24193">
    <property type="entry name" value="ANKYRIN REPEAT PROTEIN"/>
    <property type="match status" value="1"/>
</dbReference>
<dbReference type="InterPro" id="IPR050663">
    <property type="entry name" value="Ankyrin-SOCS_Box"/>
</dbReference>
<feature type="signal peptide" evidence="6">
    <location>
        <begin position="1"/>
        <end position="27"/>
    </location>
</feature>
<dbReference type="Proteomes" id="UP001189429">
    <property type="component" value="Unassembled WGS sequence"/>
</dbReference>
<dbReference type="Pfam" id="PF00023">
    <property type="entry name" value="Ank"/>
    <property type="match status" value="1"/>
</dbReference>
<comment type="caution">
    <text evidence="7">The sequence shown here is derived from an EMBL/GenBank/DDBJ whole genome shotgun (WGS) entry which is preliminary data.</text>
</comment>
<keyword evidence="8" id="KW-1185">Reference proteome</keyword>
<dbReference type="EMBL" id="CAUYUJ010017564">
    <property type="protein sequence ID" value="CAK0875842.1"/>
    <property type="molecule type" value="Genomic_DNA"/>
</dbReference>
<dbReference type="PROSITE" id="PS50297">
    <property type="entry name" value="ANK_REP_REGION"/>
    <property type="match status" value="4"/>
</dbReference>
<feature type="chain" id="PRO_5046807698" evidence="6">
    <location>
        <begin position="28"/>
        <end position="827"/>
    </location>
</feature>
<dbReference type="Gene3D" id="1.25.40.20">
    <property type="entry name" value="Ankyrin repeat-containing domain"/>
    <property type="match status" value="3"/>
</dbReference>
<keyword evidence="2 3" id="KW-0040">ANK repeat</keyword>
<evidence type="ECO:0000313" key="7">
    <source>
        <dbReference type="EMBL" id="CAK0875842.1"/>
    </source>
</evidence>
<feature type="non-terminal residue" evidence="7">
    <location>
        <position position="827"/>
    </location>
</feature>
<evidence type="ECO:0000256" key="2">
    <source>
        <dbReference type="ARBA" id="ARBA00023043"/>
    </source>
</evidence>
<gene>
    <name evidence="7" type="ORF">PCOR1329_LOCUS60409</name>
</gene>
<keyword evidence="1" id="KW-0677">Repeat</keyword>
<feature type="region of interest" description="Disordered" evidence="5">
    <location>
        <begin position="301"/>
        <end position="328"/>
    </location>
</feature>
<name>A0ABN9VSA2_9DINO</name>
<feature type="region of interest" description="Disordered" evidence="5">
    <location>
        <begin position="484"/>
        <end position="518"/>
    </location>
</feature>
<dbReference type="Pfam" id="PF13637">
    <property type="entry name" value="Ank_4"/>
    <property type="match status" value="1"/>
</dbReference>
<dbReference type="Pfam" id="PF12796">
    <property type="entry name" value="Ank_2"/>
    <property type="match status" value="2"/>
</dbReference>
<dbReference type="SUPFAM" id="SSF48403">
    <property type="entry name" value="Ankyrin repeat"/>
    <property type="match status" value="2"/>
</dbReference>
<protein>
    <submittedName>
        <fullName evidence="7">Uncharacterized protein</fullName>
    </submittedName>
</protein>
<dbReference type="InterPro" id="IPR002110">
    <property type="entry name" value="Ankyrin_rpt"/>
</dbReference>
<sequence length="827" mass="89841">MGLFGLGLFRGFAGFTRVVQLLIGAAADVDKPMAEDVTPLFVASLDGADGNRAKIGSLVPLHAAALHGHMGVVRHLCEQGVDLDAQNTAGMTSLLIAASQGHLEVVDFLQQSGADAQRPTVDGSTPLTAAAELGHLAVAKLLTGLPGTDVDRARQDGSTAVLMAAMKGHEQLLSLLSEARADVARARCDGATPLFVAAHFGHRGIVETLCQARVPVDIPMDGGLTALGVATRRSGSSGHQGRWTRTNTCQEEVYPATGKKYWQQFAWCSCGKWSYNWRIIQNDYTCVICKEPPDIYKAGADKSAVQQRTGKNTNNPQTARQRMLRSGTQYEQQTRKLSRLAAKRAAAQKHLEDCEQELTDQSVLVHLAEKERDAAYAEFRALRGTEAKVNPNLTSDGLAVLFAVDESPTDDIEEYDGPAKQSFLEWKAELADKEAAKPRSEKVLDEEEQRAAAETVKQAALLAQASAAAGSPCSFKEAKKRMSKKGAGKVYEQDPAQLRQERSGVQDNEDNTQDPGAELPVLPVHQYGRWRCQARGECATSVALAQATRRALQFCEFLWCWRRGLKRAESVASAVVRWGEAIEDVKTMLYAVTGVLKKWMFKQCVGAMSILGECDVLEHMVYVNFHKLHDVMPDDLLDDQPAVLPDDLPDDMLDDAVGALGKAVRSLYSDIEVDLLFRGIKFPGWAIRRGSVEIASELCQQGVDMDVENQDGLTPMLAASINGHAGVVQVLSECRANLNGLFRGGVSPLHAASCKGHVDVVRFLCQVRCHVDAARQDGSTPLLIAIRSGHEEVVQILCDNGADRAIAEAMPPATAAEELERRHRIAQ</sequence>